<accession>A0A068NYZ0</accession>
<dbReference type="AlphaFoldDB" id="A0A068NYZ0"/>
<reference evidence="1 2" key="1">
    <citation type="journal article" date="2014" name="PLoS ONE">
        <title>The first complete genome sequence of the class fimbriimonadia in the phylum armatimonadetes.</title>
        <authorList>
            <person name="Hu Z.Y."/>
            <person name="Wang Y.Z."/>
            <person name="Im W.T."/>
            <person name="Wang S.Y."/>
            <person name="Zhao G.P."/>
            <person name="Zheng H.J."/>
            <person name="Quan Z.X."/>
        </authorList>
    </citation>
    <scope>NUCLEOTIDE SEQUENCE [LARGE SCALE GENOMIC DNA]</scope>
    <source>
        <strain evidence="1">Gsoil 348</strain>
    </source>
</reference>
<dbReference type="HOGENOM" id="CLU_3343940_0_0_0"/>
<gene>
    <name evidence="1" type="ORF">OP10G_4291</name>
</gene>
<proteinExistence type="predicted"/>
<dbReference type="KEGG" id="fgi:OP10G_4291"/>
<protein>
    <submittedName>
        <fullName evidence="1">Uncharacterized protein</fullName>
    </submittedName>
</protein>
<name>A0A068NYZ0_FIMGI</name>
<evidence type="ECO:0000313" key="2">
    <source>
        <dbReference type="Proteomes" id="UP000027982"/>
    </source>
</evidence>
<sequence>MLRDENRVSTLGRALVILTILLDVTLMWEPPTVGLEL</sequence>
<evidence type="ECO:0000313" key="1">
    <source>
        <dbReference type="EMBL" id="AIE87659.1"/>
    </source>
</evidence>
<dbReference type="EMBL" id="CP007139">
    <property type="protein sequence ID" value="AIE87659.1"/>
    <property type="molecule type" value="Genomic_DNA"/>
</dbReference>
<keyword evidence="2" id="KW-1185">Reference proteome</keyword>
<organism evidence="1 2">
    <name type="scientific">Fimbriimonas ginsengisoli Gsoil 348</name>
    <dbReference type="NCBI Taxonomy" id="661478"/>
    <lineage>
        <taxon>Bacteria</taxon>
        <taxon>Bacillati</taxon>
        <taxon>Armatimonadota</taxon>
        <taxon>Fimbriimonadia</taxon>
        <taxon>Fimbriimonadales</taxon>
        <taxon>Fimbriimonadaceae</taxon>
        <taxon>Fimbriimonas</taxon>
    </lineage>
</organism>
<dbReference type="Proteomes" id="UP000027982">
    <property type="component" value="Chromosome"/>
</dbReference>